<evidence type="ECO:0000256" key="1">
    <source>
        <dbReference type="SAM" id="MobiDB-lite"/>
    </source>
</evidence>
<keyword evidence="3" id="KW-1185">Reference proteome</keyword>
<sequence length="362" mass="41012">MAPSQQPASASAGGRPEDRTATISTAAPPGRIYIHLQSLIEAGSAAYKAEIFALREDPRKAMAAFSDYCEHHPAMNRRRQPSNLQKHWWWGVCNAVMFSHRRFFFWRSCSEQLSKVRKLRVKRKQDSSTTNLRPEDYVREIATLLAFLSMMHATCLARELKLLLPGSPGMRGLFSYKKDDTSENPKLIPSEDLPLTNLSVLLCGQNGYHTTALDEIIRLLSSTEVSQNTSRLVLMILSDLQVVQILLDHLIQPSHEWTTGLQNEKGAILRTPNAMITELGITAMWLRKVEAALRLSSHPDFEQDMKAKEERHLELPLQVGLPNYLDGIWKSIDDVSYNIVGWSLKEKFNPMFKNSDGLKKAK</sequence>
<dbReference type="EMBL" id="FJOG01000041">
    <property type="protein sequence ID" value="CZR67071.1"/>
    <property type="molecule type" value="Genomic_DNA"/>
</dbReference>
<accession>A0A1L7XPU4</accession>
<dbReference type="OrthoDB" id="10566152at2759"/>
<reference evidence="2 3" key="1">
    <citation type="submission" date="2016-03" db="EMBL/GenBank/DDBJ databases">
        <authorList>
            <person name="Ploux O."/>
        </authorList>
    </citation>
    <scope>NUCLEOTIDE SEQUENCE [LARGE SCALE GENOMIC DNA]</scope>
    <source>
        <strain evidence="2 3">UAMH 11012</strain>
    </source>
</reference>
<protein>
    <submittedName>
        <fullName evidence="2">Uncharacterized protein</fullName>
    </submittedName>
</protein>
<proteinExistence type="predicted"/>
<evidence type="ECO:0000313" key="3">
    <source>
        <dbReference type="Proteomes" id="UP000184330"/>
    </source>
</evidence>
<gene>
    <name evidence="2" type="ORF">PAC_16970</name>
</gene>
<name>A0A1L7XPU4_9HELO</name>
<dbReference type="AlphaFoldDB" id="A0A1L7XPU4"/>
<evidence type="ECO:0000313" key="2">
    <source>
        <dbReference type="EMBL" id="CZR67071.1"/>
    </source>
</evidence>
<feature type="compositionally biased region" description="Low complexity" evidence="1">
    <location>
        <begin position="1"/>
        <end position="12"/>
    </location>
</feature>
<dbReference type="Proteomes" id="UP000184330">
    <property type="component" value="Unassembled WGS sequence"/>
</dbReference>
<feature type="region of interest" description="Disordered" evidence="1">
    <location>
        <begin position="1"/>
        <end position="24"/>
    </location>
</feature>
<organism evidence="2 3">
    <name type="scientific">Phialocephala subalpina</name>
    <dbReference type="NCBI Taxonomy" id="576137"/>
    <lineage>
        <taxon>Eukaryota</taxon>
        <taxon>Fungi</taxon>
        <taxon>Dikarya</taxon>
        <taxon>Ascomycota</taxon>
        <taxon>Pezizomycotina</taxon>
        <taxon>Leotiomycetes</taxon>
        <taxon>Helotiales</taxon>
        <taxon>Mollisiaceae</taxon>
        <taxon>Phialocephala</taxon>
        <taxon>Phialocephala fortinii species complex</taxon>
    </lineage>
</organism>